<comment type="caution">
    <text evidence="1">The sequence shown here is derived from an EMBL/GenBank/DDBJ whole genome shotgun (WGS) entry which is preliminary data.</text>
</comment>
<dbReference type="Gene3D" id="3.40.1440.10">
    <property type="entry name" value="GIY-YIG endonuclease"/>
    <property type="match status" value="1"/>
</dbReference>
<reference evidence="1" key="1">
    <citation type="journal article" date="2021" name="PeerJ">
        <title>Extensive microbial diversity within the chicken gut microbiome revealed by metagenomics and culture.</title>
        <authorList>
            <person name="Gilroy R."/>
            <person name="Ravi A."/>
            <person name="Getino M."/>
            <person name="Pursley I."/>
            <person name="Horton D.L."/>
            <person name="Alikhan N.F."/>
            <person name="Baker D."/>
            <person name="Gharbi K."/>
            <person name="Hall N."/>
            <person name="Watson M."/>
            <person name="Adriaenssens E.M."/>
            <person name="Foster-Nyarko E."/>
            <person name="Jarju S."/>
            <person name="Secka A."/>
            <person name="Antonio M."/>
            <person name="Oren A."/>
            <person name="Chaudhuri R.R."/>
            <person name="La Ragione R."/>
            <person name="Hildebrand F."/>
            <person name="Pallen M.J."/>
        </authorList>
    </citation>
    <scope>NUCLEOTIDE SEQUENCE</scope>
    <source>
        <strain evidence="1">Gambia11-129</strain>
    </source>
</reference>
<dbReference type="AlphaFoldDB" id="A0A9D1TNE0"/>
<accession>A0A9D1TNE0</accession>
<dbReference type="InterPro" id="IPR035901">
    <property type="entry name" value="GIY-YIG_endonuc_sf"/>
</dbReference>
<evidence type="ECO:0000313" key="2">
    <source>
        <dbReference type="Proteomes" id="UP000823936"/>
    </source>
</evidence>
<proteinExistence type="predicted"/>
<sequence length="99" mass="11507">MNSEFLTEEKLRGIVKIENMMSGKVCLISSEDIVKSYSSLRFSLDMGTFSNKMLQDDYDKTGLELFNIEKDVIASKDEDLSLLLEKRKGYYRENSKELY</sequence>
<name>A0A9D1TNE0_9SPIO</name>
<evidence type="ECO:0000313" key="1">
    <source>
        <dbReference type="EMBL" id="HIV98340.1"/>
    </source>
</evidence>
<protein>
    <submittedName>
        <fullName evidence="1">Uncharacterized protein</fullName>
    </submittedName>
</protein>
<dbReference type="EMBL" id="DXHU01000005">
    <property type="protein sequence ID" value="HIV98340.1"/>
    <property type="molecule type" value="Genomic_DNA"/>
</dbReference>
<dbReference type="Proteomes" id="UP000823936">
    <property type="component" value="Unassembled WGS sequence"/>
</dbReference>
<organism evidence="1 2">
    <name type="scientific">Candidatus Ornithospirochaeta avicola</name>
    <dbReference type="NCBI Taxonomy" id="2840896"/>
    <lineage>
        <taxon>Bacteria</taxon>
        <taxon>Pseudomonadati</taxon>
        <taxon>Spirochaetota</taxon>
        <taxon>Spirochaetia</taxon>
        <taxon>Spirochaetales</taxon>
        <taxon>Spirochaetaceae</taxon>
        <taxon>Spirochaetaceae incertae sedis</taxon>
        <taxon>Candidatus Ornithospirochaeta</taxon>
    </lineage>
</organism>
<reference evidence="1" key="2">
    <citation type="submission" date="2021-04" db="EMBL/GenBank/DDBJ databases">
        <authorList>
            <person name="Gilroy R."/>
        </authorList>
    </citation>
    <scope>NUCLEOTIDE SEQUENCE</scope>
    <source>
        <strain evidence="1">Gambia11-129</strain>
    </source>
</reference>
<gene>
    <name evidence="1" type="ORF">IAB12_00990</name>
</gene>